<reference evidence="2 3" key="1">
    <citation type="submission" date="2020-07" db="EMBL/GenBank/DDBJ databases">
        <title>Genome of Haloechinothrix sp.</title>
        <authorList>
            <person name="Tang S.-K."/>
            <person name="Yang L."/>
            <person name="Zhu W.-Y."/>
        </authorList>
    </citation>
    <scope>NUCLEOTIDE SEQUENCE [LARGE SCALE GENOMIC DNA]</scope>
    <source>
        <strain evidence="2 3">YIM 98757</strain>
    </source>
</reference>
<accession>A0A838AF80</accession>
<organism evidence="2 3">
    <name type="scientific">Haloechinothrix aidingensis</name>
    <dbReference type="NCBI Taxonomy" id="2752311"/>
    <lineage>
        <taxon>Bacteria</taxon>
        <taxon>Bacillati</taxon>
        <taxon>Actinomycetota</taxon>
        <taxon>Actinomycetes</taxon>
        <taxon>Pseudonocardiales</taxon>
        <taxon>Pseudonocardiaceae</taxon>
        <taxon>Haloechinothrix</taxon>
    </lineage>
</organism>
<dbReference type="Proteomes" id="UP000582974">
    <property type="component" value="Unassembled WGS sequence"/>
</dbReference>
<keyword evidence="3" id="KW-1185">Reference proteome</keyword>
<dbReference type="RefSeq" id="WP_180894611.1">
    <property type="nucleotide sequence ID" value="NZ_JACCKD010000008.1"/>
</dbReference>
<sequence>MIELGMSNSKLEGLNSETRLINHRGYGHHSATALIAMVYLCTGGITITLPTRT</sequence>
<feature type="transmembrane region" description="Helical" evidence="1">
    <location>
        <begin position="30"/>
        <end position="49"/>
    </location>
</feature>
<gene>
    <name evidence="2" type="ORF">H0B56_19860</name>
</gene>
<evidence type="ECO:0000313" key="3">
    <source>
        <dbReference type="Proteomes" id="UP000582974"/>
    </source>
</evidence>
<keyword evidence="1" id="KW-0472">Membrane</keyword>
<evidence type="ECO:0000313" key="2">
    <source>
        <dbReference type="EMBL" id="MBA0127807.1"/>
    </source>
</evidence>
<keyword evidence="1" id="KW-1133">Transmembrane helix</keyword>
<evidence type="ECO:0000256" key="1">
    <source>
        <dbReference type="SAM" id="Phobius"/>
    </source>
</evidence>
<dbReference type="AlphaFoldDB" id="A0A838AF80"/>
<dbReference type="EMBL" id="JACCKD010000008">
    <property type="protein sequence ID" value="MBA0127807.1"/>
    <property type="molecule type" value="Genomic_DNA"/>
</dbReference>
<keyword evidence="1" id="KW-0812">Transmembrane</keyword>
<comment type="caution">
    <text evidence="2">The sequence shown here is derived from an EMBL/GenBank/DDBJ whole genome shotgun (WGS) entry which is preliminary data.</text>
</comment>
<proteinExistence type="predicted"/>
<protein>
    <submittedName>
        <fullName evidence="2">Transposase</fullName>
    </submittedName>
</protein>
<name>A0A838AF80_9PSEU</name>